<dbReference type="EMBL" id="JOKM01000085">
    <property type="protein sequence ID" value="KGB22178.1"/>
    <property type="molecule type" value="Genomic_DNA"/>
</dbReference>
<sequence length="41" mass="4258">MGGGTEGQLADGAVRKAVIHLTDAYNSYTVIVVIYATLGEC</sequence>
<protein>
    <submittedName>
        <fullName evidence="1">Uncharacterized protein</fullName>
    </submittedName>
</protein>
<proteinExistence type="predicted"/>
<name>A0A095AZJ7_9PROT</name>
<evidence type="ECO:0000313" key="2">
    <source>
        <dbReference type="Proteomes" id="UP000029448"/>
    </source>
</evidence>
<dbReference type="AlphaFoldDB" id="A0A095AZJ7"/>
<accession>A0A095AZJ7</accession>
<keyword evidence="2" id="KW-1185">Reference proteome</keyword>
<gene>
    <name evidence="1" type="ORF">AtDm6_2546</name>
</gene>
<dbReference type="PATRIC" id="fig|104102.7.peg.2517"/>
<comment type="caution">
    <text evidence="1">The sequence shown here is derived from an EMBL/GenBank/DDBJ whole genome shotgun (WGS) entry which is preliminary data.</text>
</comment>
<organism evidence="1 2">
    <name type="scientific">Acetobacter tropicalis</name>
    <dbReference type="NCBI Taxonomy" id="104102"/>
    <lineage>
        <taxon>Bacteria</taxon>
        <taxon>Pseudomonadati</taxon>
        <taxon>Pseudomonadota</taxon>
        <taxon>Alphaproteobacteria</taxon>
        <taxon>Acetobacterales</taxon>
        <taxon>Acetobacteraceae</taxon>
        <taxon>Acetobacter</taxon>
    </lineage>
</organism>
<reference evidence="1 2" key="1">
    <citation type="submission" date="2014-06" db="EMBL/GenBank/DDBJ databases">
        <title>Functional and comparative genomic analyses of the Drosophila gut microbiota identify candidate symbiosis factors.</title>
        <authorList>
            <person name="Newell P.D."/>
            <person name="Chaston J.M."/>
            <person name="Douglas A.E."/>
        </authorList>
    </citation>
    <scope>NUCLEOTIDE SEQUENCE [LARGE SCALE GENOMIC DNA]</scope>
    <source>
        <strain evidence="1 2">DmCS_006</strain>
    </source>
</reference>
<dbReference type="Proteomes" id="UP000029448">
    <property type="component" value="Unassembled WGS sequence"/>
</dbReference>
<evidence type="ECO:0000313" key="1">
    <source>
        <dbReference type="EMBL" id="KGB22178.1"/>
    </source>
</evidence>